<dbReference type="Pfam" id="PF00036">
    <property type="entry name" value="EF-hand_1"/>
    <property type="match status" value="1"/>
</dbReference>
<name>A0A452QGB2_URSAM</name>
<dbReference type="FunFam" id="1.10.238.10:FF:000044">
    <property type="entry name" value="Protein S100"/>
    <property type="match status" value="1"/>
</dbReference>
<comment type="similarity">
    <text evidence="1">Belongs to the S-100 family.</text>
</comment>
<dbReference type="PANTHER" id="PTHR11639:SF77">
    <property type="entry name" value="PROTEIN S100-A12"/>
    <property type="match status" value="1"/>
</dbReference>
<dbReference type="STRING" id="9643.ENSUAMP00000003950"/>
<organism evidence="7 8">
    <name type="scientific">Ursus americanus</name>
    <name type="common">American black bear</name>
    <name type="synonym">Euarctos americanus</name>
    <dbReference type="NCBI Taxonomy" id="9643"/>
    <lineage>
        <taxon>Eukaryota</taxon>
        <taxon>Metazoa</taxon>
        <taxon>Chordata</taxon>
        <taxon>Craniata</taxon>
        <taxon>Vertebrata</taxon>
        <taxon>Euteleostomi</taxon>
        <taxon>Mammalia</taxon>
        <taxon>Eutheria</taxon>
        <taxon>Laurasiatheria</taxon>
        <taxon>Carnivora</taxon>
        <taxon>Caniformia</taxon>
        <taxon>Ursidae</taxon>
        <taxon>Ursus</taxon>
    </lineage>
</organism>
<dbReference type="GO" id="GO:0043123">
    <property type="term" value="P:positive regulation of canonical NF-kappaB signal transduction"/>
    <property type="evidence" value="ECO:0007669"/>
    <property type="project" value="TreeGrafter"/>
</dbReference>
<reference evidence="7" key="2">
    <citation type="submission" date="2025-08" db="UniProtKB">
        <authorList>
            <consortium name="Ensembl"/>
        </authorList>
    </citation>
    <scope>IDENTIFICATION</scope>
</reference>
<evidence type="ECO:0000313" key="7">
    <source>
        <dbReference type="Ensembl" id="ENSUAMP00000003950.1"/>
    </source>
</evidence>
<dbReference type="Ensembl" id="ENSUAMT00000004503.1">
    <property type="protein sequence ID" value="ENSUAMP00000003950.1"/>
    <property type="gene ID" value="ENSUAMG00000003644.1"/>
</dbReference>
<dbReference type="InterPro" id="IPR013787">
    <property type="entry name" value="S100_Ca-bd_sub"/>
</dbReference>
<dbReference type="AlphaFoldDB" id="A0A452QGB2"/>
<dbReference type="SUPFAM" id="SSF47473">
    <property type="entry name" value="EF-hand"/>
    <property type="match status" value="1"/>
</dbReference>
<keyword evidence="2" id="KW-0479">Metal-binding</keyword>
<dbReference type="GO" id="GO:0005737">
    <property type="term" value="C:cytoplasm"/>
    <property type="evidence" value="ECO:0007669"/>
    <property type="project" value="TreeGrafter"/>
</dbReference>
<evidence type="ECO:0000256" key="2">
    <source>
        <dbReference type="ARBA" id="ARBA00022723"/>
    </source>
</evidence>
<evidence type="ECO:0000313" key="8">
    <source>
        <dbReference type="Proteomes" id="UP000291022"/>
    </source>
</evidence>
<dbReference type="CDD" id="cd05030">
    <property type="entry name" value="calgranulins"/>
    <property type="match status" value="1"/>
</dbReference>
<dbReference type="GO" id="GO:0050786">
    <property type="term" value="F:RAGE receptor binding"/>
    <property type="evidence" value="ECO:0007669"/>
    <property type="project" value="TreeGrafter"/>
</dbReference>
<evidence type="ECO:0000256" key="1">
    <source>
        <dbReference type="ARBA" id="ARBA00007323"/>
    </source>
</evidence>
<feature type="domain" description="EF-hand" evidence="6">
    <location>
        <begin position="102"/>
        <end position="137"/>
    </location>
</feature>
<dbReference type="Proteomes" id="UP000291022">
    <property type="component" value="Unassembled WGS sequence"/>
</dbReference>
<evidence type="ECO:0000256" key="3">
    <source>
        <dbReference type="ARBA" id="ARBA00022737"/>
    </source>
</evidence>
<dbReference type="GO" id="GO:0005509">
    <property type="term" value="F:calcium ion binding"/>
    <property type="evidence" value="ECO:0007669"/>
    <property type="project" value="InterPro"/>
</dbReference>
<evidence type="ECO:0000256" key="4">
    <source>
        <dbReference type="ARBA" id="ARBA00022837"/>
    </source>
</evidence>
<keyword evidence="8" id="KW-1185">Reference proteome</keyword>
<dbReference type="GeneTree" id="ENSGT00940000162189"/>
<keyword evidence="4" id="KW-0106">Calcium</keyword>
<dbReference type="GO" id="GO:0070062">
    <property type="term" value="C:extracellular exosome"/>
    <property type="evidence" value="ECO:0007669"/>
    <property type="project" value="TreeGrafter"/>
</dbReference>
<proteinExistence type="inferred from homology"/>
<dbReference type="InterPro" id="IPR011992">
    <property type="entry name" value="EF-hand-dom_pair"/>
</dbReference>
<evidence type="ECO:0000256" key="5">
    <source>
        <dbReference type="SAM" id="MobiDB-lite"/>
    </source>
</evidence>
<dbReference type="Pfam" id="PF01023">
    <property type="entry name" value="S_100"/>
    <property type="match status" value="1"/>
</dbReference>
<feature type="region of interest" description="Disordered" evidence="5">
    <location>
        <begin position="1"/>
        <end position="21"/>
    </location>
</feature>
<reference evidence="7" key="3">
    <citation type="submission" date="2025-09" db="UniProtKB">
        <authorList>
            <consortium name="Ensembl"/>
        </authorList>
    </citation>
    <scope>IDENTIFICATION</scope>
</reference>
<dbReference type="SMART" id="SM01394">
    <property type="entry name" value="S_100"/>
    <property type="match status" value="1"/>
</dbReference>
<accession>A0A452QGB2</accession>
<protein>
    <recommendedName>
        <fullName evidence="6">EF-hand domain-containing protein</fullName>
    </recommendedName>
</protein>
<dbReference type="PROSITE" id="PS50222">
    <property type="entry name" value="EF_HAND_2"/>
    <property type="match status" value="1"/>
</dbReference>
<reference evidence="8" key="1">
    <citation type="submission" date="2016-06" db="EMBL/GenBank/DDBJ databases">
        <title>De novo assembly and RNA-Seq shows season-dependent expression and editing in black bear kidneys.</title>
        <authorList>
            <person name="Korstanje R."/>
            <person name="Srivastava A."/>
            <person name="Sarsani V.K."/>
            <person name="Sheehan S.M."/>
            <person name="Seger R.L."/>
            <person name="Barter M.E."/>
            <person name="Lindqvist C."/>
            <person name="Brody L.C."/>
            <person name="Mullikin J.C."/>
        </authorList>
    </citation>
    <scope>NUCLEOTIDE SEQUENCE [LARGE SCALE GENOMIC DNA]</scope>
</reference>
<dbReference type="Gene3D" id="1.10.238.10">
    <property type="entry name" value="EF-hand"/>
    <property type="match status" value="1"/>
</dbReference>
<dbReference type="InterPro" id="IPR002048">
    <property type="entry name" value="EF_hand_dom"/>
</dbReference>
<dbReference type="InterPro" id="IPR018247">
    <property type="entry name" value="EF_Hand_1_Ca_BS"/>
</dbReference>
<sequence length="145" mass="16585">MKKSPQIKRSIENTKQMQGKSSLVYTRKRGERGMWAGGRGAAPDLPCLLKVEKMTKLEDHMEGIINVFHQYSVRVGHYDKLSKGEMKQLITKELPNTLKNTKDQATIDKTFQDLDADKDGQIDFSEFVNLVVRVLLTAHEDIHKE</sequence>
<evidence type="ECO:0000259" key="6">
    <source>
        <dbReference type="PROSITE" id="PS50222"/>
    </source>
</evidence>
<dbReference type="PROSITE" id="PS00018">
    <property type="entry name" value="EF_HAND_1"/>
    <property type="match status" value="1"/>
</dbReference>
<dbReference type="OMA" id="HEHLHEV"/>
<dbReference type="PANTHER" id="PTHR11639">
    <property type="entry name" value="S100 CALCIUM-BINDING PROTEIN"/>
    <property type="match status" value="1"/>
</dbReference>
<dbReference type="GO" id="GO:0043542">
    <property type="term" value="P:endothelial cell migration"/>
    <property type="evidence" value="ECO:0007669"/>
    <property type="project" value="TreeGrafter"/>
</dbReference>
<dbReference type="GO" id="GO:0048306">
    <property type="term" value="F:calcium-dependent protein binding"/>
    <property type="evidence" value="ECO:0007669"/>
    <property type="project" value="TreeGrafter"/>
</dbReference>
<dbReference type="SMART" id="SM00054">
    <property type="entry name" value="EFh"/>
    <property type="match status" value="1"/>
</dbReference>
<dbReference type="GO" id="GO:0061844">
    <property type="term" value="P:antimicrobial humoral immune response mediated by antimicrobial peptide"/>
    <property type="evidence" value="ECO:0007669"/>
    <property type="project" value="TreeGrafter"/>
</dbReference>
<keyword evidence="3" id="KW-0677">Repeat</keyword>